<accession>A0A6I2UIN3</accession>
<evidence type="ECO:0000259" key="2">
    <source>
        <dbReference type="Pfam" id="PF18475"/>
    </source>
</evidence>
<dbReference type="AlphaFoldDB" id="A0A6I2UIN3"/>
<organism evidence="3 4">
    <name type="scientific">Anaerovibrio slackiae</name>
    <dbReference type="NCBI Taxonomy" id="2652309"/>
    <lineage>
        <taxon>Bacteria</taxon>
        <taxon>Bacillati</taxon>
        <taxon>Bacillota</taxon>
        <taxon>Negativicutes</taxon>
        <taxon>Selenomonadales</taxon>
        <taxon>Selenomonadaceae</taxon>
        <taxon>Anaerovibrio</taxon>
    </lineage>
</organism>
<evidence type="ECO:0000313" key="3">
    <source>
        <dbReference type="EMBL" id="MSU09579.1"/>
    </source>
</evidence>
<dbReference type="GeneID" id="96779529"/>
<sequence>MSSYYIDYENVHNEGLGGIEKLGAGSRVCLFYSCKADTLKIDVVRQLMGCAAEIRFEKIDNGVENALDFQLITALMCSYSTDESYYIISKDKGYDAAIEMAAKQGRDNIYRCRDIDGALKHQSGLGIDESDQEVIVDLNLDSAAGADDYDYVVADGQQADGGTGEVYGAEEPPFGADDGYYADKAAEAAAASDEAAGDSSAGDDSDSASCGALAAADAFSAAVEAVAEEAAPEADEPAEAGEANEADGEAGEANNGGGAEPTAEELQRRAYQSICTKLLNHIKLIHKIPLNYKQAGVIYEALSESDSKMQFYHKLIQILGRKKGGELYQRVKTTYKSITAIYKASLNSDGDGDGNGVPAGAESSRSAFDEDGQNQGNPEE</sequence>
<feature type="domain" description="PIN-like" evidence="2">
    <location>
        <begin position="5"/>
        <end position="105"/>
    </location>
</feature>
<keyword evidence="4" id="KW-1185">Reference proteome</keyword>
<evidence type="ECO:0000313" key="4">
    <source>
        <dbReference type="Proteomes" id="UP000433181"/>
    </source>
</evidence>
<feature type="region of interest" description="Disordered" evidence="1">
    <location>
        <begin position="347"/>
        <end position="380"/>
    </location>
</feature>
<comment type="caution">
    <text evidence="3">The sequence shown here is derived from an EMBL/GenBank/DDBJ whole genome shotgun (WGS) entry which is preliminary data.</text>
</comment>
<dbReference type="Pfam" id="PF18475">
    <property type="entry name" value="PIN7"/>
    <property type="match status" value="1"/>
</dbReference>
<evidence type="ECO:0000256" key="1">
    <source>
        <dbReference type="SAM" id="MobiDB-lite"/>
    </source>
</evidence>
<proteinExistence type="predicted"/>
<dbReference type="Proteomes" id="UP000433181">
    <property type="component" value="Unassembled WGS sequence"/>
</dbReference>
<protein>
    <recommendedName>
        <fullName evidence="2">PIN-like domain-containing protein</fullName>
    </recommendedName>
</protein>
<feature type="compositionally biased region" description="Acidic residues" evidence="1">
    <location>
        <begin position="226"/>
        <end position="250"/>
    </location>
</feature>
<dbReference type="EMBL" id="VUNR01000027">
    <property type="protein sequence ID" value="MSU09579.1"/>
    <property type="molecule type" value="Genomic_DNA"/>
</dbReference>
<dbReference type="RefSeq" id="WP_154407749.1">
    <property type="nucleotide sequence ID" value="NZ_VUNR01000027.1"/>
</dbReference>
<gene>
    <name evidence="3" type="ORF">FYJ84_11375</name>
</gene>
<feature type="region of interest" description="Disordered" evidence="1">
    <location>
        <begin position="225"/>
        <end position="262"/>
    </location>
</feature>
<dbReference type="InterPro" id="IPR041494">
    <property type="entry name" value="PIN7"/>
</dbReference>
<reference evidence="3 4" key="1">
    <citation type="submission" date="2019-08" db="EMBL/GenBank/DDBJ databases">
        <title>In-depth cultivation of the pig gut microbiome towards novel bacterial diversity and tailored functional studies.</title>
        <authorList>
            <person name="Wylensek D."/>
            <person name="Hitch T.C.A."/>
            <person name="Clavel T."/>
        </authorList>
    </citation>
    <scope>NUCLEOTIDE SEQUENCE [LARGE SCALE GENOMIC DNA]</scope>
    <source>
        <strain evidence="3 4">WCA-693-APC-5D-A</strain>
    </source>
</reference>
<name>A0A6I2UIN3_9FIRM</name>